<gene>
    <name evidence="9" type="ORF">HETSPECPRED_002328</name>
</gene>
<evidence type="ECO:0000256" key="5">
    <source>
        <dbReference type="ARBA" id="ARBA00038035"/>
    </source>
</evidence>
<dbReference type="InterPro" id="IPR000719">
    <property type="entry name" value="Prot_kinase_dom"/>
</dbReference>
<evidence type="ECO:0000256" key="7">
    <source>
        <dbReference type="SAM" id="MobiDB-lite"/>
    </source>
</evidence>
<protein>
    <recommendedName>
        <fullName evidence="6">mitogen-activated protein kinase kinase</fullName>
        <ecNumber evidence="6">2.7.12.2</ecNumber>
    </recommendedName>
</protein>
<dbReference type="AlphaFoldDB" id="A0A8H3F0C7"/>
<dbReference type="Pfam" id="PF00069">
    <property type="entry name" value="Pkinase"/>
    <property type="match status" value="1"/>
</dbReference>
<dbReference type="OrthoDB" id="626167at2759"/>
<dbReference type="GO" id="GO:0005524">
    <property type="term" value="F:ATP binding"/>
    <property type="evidence" value="ECO:0007669"/>
    <property type="project" value="UniProtKB-KW"/>
</dbReference>
<feature type="compositionally biased region" description="Polar residues" evidence="7">
    <location>
        <begin position="1"/>
        <end position="21"/>
    </location>
</feature>
<evidence type="ECO:0000256" key="1">
    <source>
        <dbReference type="ARBA" id="ARBA00022679"/>
    </source>
</evidence>
<dbReference type="PROSITE" id="PS00108">
    <property type="entry name" value="PROTEIN_KINASE_ST"/>
    <property type="match status" value="1"/>
</dbReference>
<dbReference type="EC" id="2.7.12.2" evidence="6"/>
<dbReference type="InterPro" id="IPR008271">
    <property type="entry name" value="Ser/Thr_kinase_AS"/>
</dbReference>
<accession>A0A8H3F0C7</accession>
<dbReference type="SMART" id="SM00220">
    <property type="entry name" value="S_TKc"/>
    <property type="match status" value="1"/>
</dbReference>
<evidence type="ECO:0000259" key="8">
    <source>
        <dbReference type="PROSITE" id="PS50011"/>
    </source>
</evidence>
<organism evidence="9 10">
    <name type="scientific">Heterodermia speciosa</name>
    <dbReference type="NCBI Taxonomy" id="116794"/>
    <lineage>
        <taxon>Eukaryota</taxon>
        <taxon>Fungi</taxon>
        <taxon>Dikarya</taxon>
        <taxon>Ascomycota</taxon>
        <taxon>Pezizomycotina</taxon>
        <taxon>Lecanoromycetes</taxon>
        <taxon>OSLEUM clade</taxon>
        <taxon>Lecanoromycetidae</taxon>
        <taxon>Caliciales</taxon>
        <taxon>Physciaceae</taxon>
        <taxon>Heterodermia</taxon>
    </lineage>
</organism>
<evidence type="ECO:0000313" key="9">
    <source>
        <dbReference type="EMBL" id="CAF9915198.1"/>
    </source>
</evidence>
<keyword evidence="10" id="KW-1185">Reference proteome</keyword>
<feature type="domain" description="Protein kinase" evidence="8">
    <location>
        <begin position="142"/>
        <end position="459"/>
    </location>
</feature>
<evidence type="ECO:0000256" key="6">
    <source>
        <dbReference type="ARBA" id="ARBA00038999"/>
    </source>
</evidence>
<dbReference type="Proteomes" id="UP000664521">
    <property type="component" value="Unassembled WGS sequence"/>
</dbReference>
<feature type="compositionally biased region" description="Polar residues" evidence="7">
    <location>
        <begin position="49"/>
        <end position="62"/>
    </location>
</feature>
<comment type="similarity">
    <text evidence="5">Belongs to the protein kinase superfamily. STE Ser/Thr protein kinase family. MAP kinase kinase subfamily.</text>
</comment>
<sequence>MIDSPPNSSLKSGTPTSMDTLDTTDHKNARQPLQILEPVPLNKRPPPVTATSSPFNLMTTAKSMGPPTPPITPLQRRHKRCSTSAGSISLDKVAEGSTVDVARESQAPDMPGASGSRSDANDWERTRPRAYTKQYQRQAPDLHGKEEFGRGVWSLVYRAIEGSPTHPTTPLTPPTSPISGGPSVLSKRVLAVKAPSRRDAHRILDHEARILTYLHSFGKASDYLTPFHGYDQATHSIILSAIPLNLDTHVRAAAATARANFSTRTMFDPIVGTEEWSSLAIALVSGLSFLHSKHCIHGDIKPANILLQPSIGNNDNNSKEPYIPLYCDFSSSLITSDPAPPEISALTQDYSSPELLASLTNPSVPTLPTAAADVYALAVTLLFAAIGESPYAGAKMEMLKLSMAREGRPLQFAKAGDQAARVRKGGMVERCLTGAVMKDVAERWGVERWRGEVERVVGL</sequence>
<dbReference type="PROSITE" id="PS50011">
    <property type="entry name" value="PROTEIN_KINASE_DOM"/>
    <property type="match status" value="1"/>
</dbReference>
<proteinExistence type="inferred from homology"/>
<dbReference type="InterPro" id="IPR011009">
    <property type="entry name" value="Kinase-like_dom_sf"/>
</dbReference>
<evidence type="ECO:0000256" key="3">
    <source>
        <dbReference type="ARBA" id="ARBA00022777"/>
    </source>
</evidence>
<dbReference type="PANTHER" id="PTHR48013:SF28">
    <property type="entry name" value="DUAL SPECIFICITY MITOGEN-ACTIVATED PROTEIN KINASE KINASE SEK-1"/>
    <property type="match status" value="1"/>
</dbReference>
<dbReference type="GO" id="GO:0051403">
    <property type="term" value="P:stress-activated MAPK cascade"/>
    <property type="evidence" value="ECO:0007669"/>
    <property type="project" value="TreeGrafter"/>
</dbReference>
<dbReference type="EMBL" id="CAJPDS010000015">
    <property type="protein sequence ID" value="CAF9915198.1"/>
    <property type="molecule type" value="Genomic_DNA"/>
</dbReference>
<keyword evidence="3" id="KW-0418">Kinase</keyword>
<evidence type="ECO:0000313" key="10">
    <source>
        <dbReference type="Proteomes" id="UP000664521"/>
    </source>
</evidence>
<feature type="region of interest" description="Disordered" evidence="7">
    <location>
        <begin position="1"/>
        <end position="125"/>
    </location>
</feature>
<evidence type="ECO:0000256" key="4">
    <source>
        <dbReference type="ARBA" id="ARBA00022840"/>
    </source>
</evidence>
<reference evidence="9" key="1">
    <citation type="submission" date="2021-03" db="EMBL/GenBank/DDBJ databases">
        <authorList>
            <person name="Tagirdzhanova G."/>
        </authorList>
    </citation>
    <scope>NUCLEOTIDE SEQUENCE</scope>
</reference>
<dbReference type="GO" id="GO:0004708">
    <property type="term" value="F:MAP kinase kinase activity"/>
    <property type="evidence" value="ECO:0007669"/>
    <property type="project" value="UniProtKB-EC"/>
</dbReference>
<comment type="caution">
    <text evidence="9">The sequence shown here is derived from an EMBL/GenBank/DDBJ whole genome shotgun (WGS) entry which is preliminary data.</text>
</comment>
<keyword evidence="4" id="KW-0067">ATP-binding</keyword>
<dbReference type="PANTHER" id="PTHR48013">
    <property type="entry name" value="DUAL SPECIFICITY MITOGEN-ACTIVATED PROTEIN KINASE KINASE 5-RELATED"/>
    <property type="match status" value="1"/>
</dbReference>
<name>A0A8H3F0C7_9LECA</name>
<dbReference type="SUPFAM" id="SSF56112">
    <property type="entry name" value="Protein kinase-like (PK-like)"/>
    <property type="match status" value="1"/>
</dbReference>
<keyword evidence="2" id="KW-0547">Nucleotide-binding</keyword>
<evidence type="ECO:0000256" key="2">
    <source>
        <dbReference type="ARBA" id="ARBA00022741"/>
    </source>
</evidence>
<dbReference type="Gene3D" id="1.10.510.10">
    <property type="entry name" value="Transferase(Phosphotransferase) domain 1"/>
    <property type="match status" value="1"/>
</dbReference>
<keyword evidence="1" id="KW-0808">Transferase</keyword>